<feature type="domain" description="Metallo-beta-lactamase" evidence="7">
    <location>
        <begin position="495"/>
        <end position="651"/>
    </location>
</feature>
<dbReference type="InterPro" id="IPR052159">
    <property type="entry name" value="Competence_DNA_uptake"/>
</dbReference>
<evidence type="ECO:0000256" key="1">
    <source>
        <dbReference type="ARBA" id="ARBA00004651"/>
    </source>
</evidence>
<keyword evidence="3 6" id="KW-0812">Transmembrane</keyword>
<dbReference type="CDD" id="cd07731">
    <property type="entry name" value="ComA-like_MBL-fold"/>
    <property type="match status" value="1"/>
</dbReference>
<feature type="transmembrane region" description="Helical" evidence="6">
    <location>
        <begin position="373"/>
        <end position="397"/>
    </location>
</feature>
<accession>A0ABV7J7J8</accession>
<comment type="caution">
    <text evidence="8">The sequence shown here is derived from an EMBL/GenBank/DDBJ whole genome shotgun (WGS) entry which is preliminary data.</text>
</comment>
<keyword evidence="9" id="KW-1185">Reference proteome</keyword>
<feature type="transmembrane region" description="Helical" evidence="6">
    <location>
        <begin position="249"/>
        <end position="271"/>
    </location>
</feature>
<feature type="transmembrane region" description="Helical" evidence="6">
    <location>
        <begin position="345"/>
        <end position="367"/>
    </location>
</feature>
<dbReference type="InterPro" id="IPR036866">
    <property type="entry name" value="RibonucZ/Hydroxyglut_hydro"/>
</dbReference>
<dbReference type="InterPro" id="IPR004477">
    <property type="entry name" value="ComEC_N"/>
</dbReference>
<evidence type="ECO:0000256" key="4">
    <source>
        <dbReference type="ARBA" id="ARBA00022989"/>
    </source>
</evidence>
<keyword evidence="5 6" id="KW-0472">Membrane</keyword>
<keyword evidence="4 6" id="KW-1133">Transmembrane helix</keyword>
<evidence type="ECO:0000256" key="6">
    <source>
        <dbReference type="SAM" id="Phobius"/>
    </source>
</evidence>
<feature type="transmembrane region" description="Helical" evidence="6">
    <location>
        <begin position="292"/>
        <end position="310"/>
    </location>
</feature>
<dbReference type="PANTHER" id="PTHR30619:SF1">
    <property type="entry name" value="RECOMBINATION PROTEIN 2"/>
    <property type="match status" value="1"/>
</dbReference>
<dbReference type="InterPro" id="IPR004797">
    <property type="entry name" value="Competence_ComEC/Rec2"/>
</dbReference>
<dbReference type="InterPro" id="IPR035681">
    <property type="entry name" value="ComA-like_MBL"/>
</dbReference>
<dbReference type="SMART" id="SM00849">
    <property type="entry name" value="Lactamase_B"/>
    <property type="match status" value="1"/>
</dbReference>
<evidence type="ECO:0000256" key="5">
    <source>
        <dbReference type="ARBA" id="ARBA00023136"/>
    </source>
</evidence>
<feature type="transmembrane region" description="Helical" evidence="6">
    <location>
        <begin position="214"/>
        <end position="237"/>
    </location>
</feature>
<dbReference type="Proteomes" id="UP001595533">
    <property type="component" value="Unassembled WGS sequence"/>
</dbReference>
<sequence length="734" mass="82622">MPGVSKWGIFCSITALLLCRLRVTRHGVFSSLFFFLAGLSWAMLQSQLQLSQQLTEPVQTSFRVELTDLPRVSSQKITFTASDIQTKHRYLLSYYQQHNEPMPVFIPGLIYHLEVRLKPPHGLANGTGFDRQKWLFRNRIHALGTIQSVQATEDRSHTPMAYINQWRMQLSTVIKQHFNDPEVNALLHALSIGDQSYFSAEDRKKYLNTGTAHLIAISGLHIGMVAMIGWFLASGLFLLKPVTFISKPTLQVCLGLIAAGVYASLAGLSISTQRALIMLAIWGWYRWRRRPGFVWDVLCSSLMAVLLIDPLNVLDAGFWLSFGAVAVLVLAFRGRPVKRSKWHQLVSMQWVLLVGMLPLSVVIFGNVKLLAPLINLIVVPVMGFVLIPLILMMLIMASVTQAVPEWLCWLTETTSDHIIGLLGSVNQWSWIHMDWTIGQPSQYLLLILGSLLLLLPQVMPQRYWGWLLLFLALLPTARDDLPVASFRVTQFDVGQGLSVLLETRQHRMLYDVGASHDSGFNMADAVLIPFLRKQQITHLDRLVLSHQDNDHAGSASHLISHITVSDVMGSHLRHTPCVKGANWDWDGVKFEVLSPENLYPYLGNNSSCVLRVSNAKHSLLLTGDIEEPVEYRLSQWSPALIRSDVMLVPHHGSKTSSSKAFLDAVNPSLAINSAGLYNAFNHPAETVRERYQQSNISWLDSQSSGRLVLQFGEQITVWEFIPENPRIWRTKKPG</sequence>
<protein>
    <submittedName>
        <fullName evidence="8">DNA internalization-related competence protein ComEC/Rec2</fullName>
    </submittedName>
</protein>
<feature type="transmembrane region" description="Helical" evidence="6">
    <location>
        <begin position="316"/>
        <end position="333"/>
    </location>
</feature>
<dbReference type="RefSeq" id="WP_269799126.1">
    <property type="nucleotide sequence ID" value="NZ_JBHRTS010000004.1"/>
</dbReference>
<evidence type="ECO:0000256" key="3">
    <source>
        <dbReference type="ARBA" id="ARBA00022692"/>
    </source>
</evidence>
<keyword evidence="2" id="KW-1003">Cell membrane</keyword>
<name>A0ABV7J7J8_9GAMM</name>
<dbReference type="Pfam" id="PF13567">
    <property type="entry name" value="DUF4131"/>
    <property type="match status" value="1"/>
</dbReference>
<dbReference type="InterPro" id="IPR025405">
    <property type="entry name" value="DUF4131"/>
</dbReference>
<dbReference type="PANTHER" id="PTHR30619">
    <property type="entry name" value="DNA INTERNALIZATION/COMPETENCE PROTEIN COMEC/REC2"/>
    <property type="match status" value="1"/>
</dbReference>
<dbReference type="SUPFAM" id="SSF56281">
    <property type="entry name" value="Metallo-hydrolase/oxidoreductase"/>
    <property type="match status" value="1"/>
</dbReference>
<evidence type="ECO:0000259" key="7">
    <source>
        <dbReference type="SMART" id="SM00849"/>
    </source>
</evidence>
<evidence type="ECO:0000313" key="9">
    <source>
        <dbReference type="Proteomes" id="UP001595533"/>
    </source>
</evidence>
<feature type="transmembrane region" description="Helical" evidence="6">
    <location>
        <begin position="443"/>
        <end position="459"/>
    </location>
</feature>
<evidence type="ECO:0000256" key="2">
    <source>
        <dbReference type="ARBA" id="ARBA00022475"/>
    </source>
</evidence>
<reference evidence="9" key="1">
    <citation type="journal article" date="2019" name="Int. J. Syst. Evol. Microbiol.">
        <title>The Global Catalogue of Microorganisms (GCM) 10K type strain sequencing project: providing services to taxonomists for standard genome sequencing and annotation.</title>
        <authorList>
            <consortium name="The Broad Institute Genomics Platform"/>
            <consortium name="The Broad Institute Genome Sequencing Center for Infectious Disease"/>
            <person name="Wu L."/>
            <person name="Ma J."/>
        </authorList>
    </citation>
    <scope>NUCLEOTIDE SEQUENCE [LARGE SCALE GENOMIC DNA]</scope>
    <source>
        <strain evidence="9">KCTC 42953</strain>
    </source>
</reference>
<dbReference type="Pfam" id="PF00753">
    <property type="entry name" value="Lactamase_B"/>
    <property type="match status" value="1"/>
</dbReference>
<dbReference type="NCBIfam" id="TIGR00361">
    <property type="entry name" value="ComEC_Rec2"/>
    <property type="match status" value="1"/>
</dbReference>
<proteinExistence type="predicted"/>
<dbReference type="Gene3D" id="3.60.15.10">
    <property type="entry name" value="Ribonuclease Z/Hydroxyacylglutathione hydrolase-like"/>
    <property type="match status" value="1"/>
</dbReference>
<evidence type="ECO:0000313" key="8">
    <source>
        <dbReference type="EMBL" id="MFC3194105.1"/>
    </source>
</evidence>
<gene>
    <name evidence="8" type="ORF">ACFODZ_07620</name>
</gene>
<feature type="transmembrane region" description="Helical" evidence="6">
    <location>
        <begin position="26"/>
        <end position="44"/>
    </location>
</feature>
<comment type="subcellular location">
    <subcellularLocation>
        <location evidence="1">Cell membrane</location>
        <topology evidence="1">Multi-pass membrane protein</topology>
    </subcellularLocation>
</comment>
<organism evidence="8 9">
    <name type="scientific">Marinicella sediminis</name>
    <dbReference type="NCBI Taxonomy" id="1792834"/>
    <lineage>
        <taxon>Bacteria</taxon>
        <taxon>Pseudomonadati</taxon>
        <taxon>Pseudomonadota</taxon>
        <taxon>Gammaproteobacteria</taxon>
        <taxon>Lysobacterales</taxon>
        <taxon>Marinicellaceae</taxon>
        <taxon>Marinicella</taxon>
    </lineage>
</organism>
<dbReference type="EMBL" id="JBHRTS010000004">
    <property type="protein sequence ID" value="MFC3194105.1"/>
    <property type="molecule type" value="Genomic_DNA"/>
</dbReference>
<dbReference type="InterPro" id="IPR001279">
    <property type="entry name" value="Metallo-B-lactamas"/>
</dbReference>
<dbReference type="NCBIfam" id="TIGR00360">
    <property type="entry name" value="ComEC_N-term"/>
    <property type="match status" value="1"/>
</dbReference>
<dbReference type="Pfam" id="PF03772">
    <property type="entry name" value="Competence"/>
    <property type="match status" value="1"/>
</dbReference>